<name>L1JRZ7_GUITC</name>
<dbReference type="PANTHER" id="PTHR11920">
    <property type="entry name" value="GUANYLYL CYCLASE"/>
    <property type="match status" value="1"/>
</dbReference>
<dbReference type="OMA" id="TSIEMIY"/>
<evidence type="ECO:0000256" key="6">
    <source>
        <dbReference type="ARBA" id="ARBA00023239"/>
    </source>
</evidence>
<dbReference type="KEGG" id="gtt:GUITHDRAFT_52457"/>
<evidence type="ECO:0000256" key="1">
    <source>
        <dbReference type="ARBA" id="ARBA00004370"/>
    </source>
</evidence>
<keyword evidence="10" id="KW-1185">Reference proteome</keyword>
<evidence type="ECO:0000313" key="9">
    <source>
        <dbReference type="EnsemblProtists" id="EKX51316"/>
    </source>
</evidence>
<sequence length="205" mass="22553">ILDDLFPAHIASALREGRKVEPEHKEMVTVFFAEIYGYSSLSTEMSTSALLDMLHRFYVALDAYAQECEVYKLETIGATYMAITNLVEDQDSSHAVKIVKFAMGAVRIASSTFIDLADPSKGVVQIQVGVHSGPIVANVVGTRRPKYTLFGDTVNTASRMESLSLPGEIQCSGMQPEDLDFVLVSRGEIAVKGKGQMHTFWIRSK</sequence>
<feature type="non-terminal residue" evidence="8">
    <location>
        <position position="205"/>
    </location>
</feature>
<dbReference type="GO" id="GO:0035556">
    <property type="term" value="P:intracellular signal transduction"/>
    <property type="evidence" value="ECO:0007669"/>
    <property type="project" value="InterPro"/>
</dbReference>
<dbReference type="InterPro" id="IPR029787">
    <property type="entry name" value="Nucleotide_cyclase"/>
</dbReference>
<dbReference type="GO" id="GO:0004383">
    <property type="term" value="F:guanylate cyclase activity"/>
    <property type="evidence" value="ECO:0007669"/>
    <property type="project" value="TreeGrafter"/>
</dbReference>
<dbReference type="InterPro" id="IPR050401">
    <property type="entry name" value="Cyclic_nucleotide_synthase"/>
</dbReference>
<dbReference type="SMART" id="SM00044">
    <property type="entry name" value="CYCc"/>
    <property type="match status" value="1"/>
</dbReference>
<dbReference type="GO" id="GO:0004016">
    <property type="term" value="F:adenylate cyclase activity"/>
    <property type="evidence" value="ECO:0007669"/>
    <property type="project" value="TreeGrafter"/>
</dbReference>
<dbReference type="GO" id="GO:0001653">
    <property type="term" value="F:peptide receptor activity"/>
    <property type="evidence" value="ECO:0007669"/>
    <property type="project" value="TreeGrafter"/>
</dbReference>
<dbReference type="PANTHER" id="PTHR11920:SF335">
    <property type="entry name" value="GUANYLATE CYCLASE"/>
    <property type="match status" value="1"/>
</dbReference>
<keyword evidence="2" id="KW-0812">Transmembrane</keyword>
<dbReference type="GO" id="GO:0007168">
    <property type="term" value="P:receptor guanylyl cyclase signaling pathway"/>
    <property type="evidence" value="ECO:0007669"/>
    <property type="project" value="TreeGrafter"/>
</dbReference>
<dbReference type="EnsemblProtists" id="EKX51316">
    <property type="protein sequence ID" value="EKX51316"/>
    <property type="gene ID" value="GUITHDRAFT_52457"/>
</dbReference>
<dbReference type="GeneID" id="17307746"/>
<evidence type="ECO:0000256" key="5">
    <source>
        <dbReference type="ARBA" id="ARBA00023136"/>
    </source>
</evidence>
<keyword evidence="4" id="KW-1133">Transmembrane helix</keyword>
<dbReference type="AlphaFoldDB" id="L1JRZ7"/>
<keyword evidence="5" id="KW-0472">Membrane</keyword>
<dbReference type="GO" id="GO:0005886">
    <property type="term" value="C:plasma membrane"/>
    <property type="evidence" value="ECO:0007669"/>
    <property type="project" value="TreeGrafter"/>
</dbReference>
<dbReference type="Gene3D" id="3.30.70.1230">
    <property type="entry name" value="Nucleotide cyclase"/>
    <property type="match status" value="1"/>
</dbReference>
<evidence type="ECO:0000256" key="3">
    <source>
        <dbReference type="ARBA" id="ARBA00022741"/>
    </source>
</evidence>
<dbReference type="PROSITE" id="PS50125">
    <property type="entry name" value="GUANYLATE_CYCLASE_2"/>
    <property type="match status" value="1"/>
</dbReference>
<dbReference type="eggNOG" id="KOG1023">
    <property type="taxonomic scope" value="Eukaryota"/>
</dbReference>
<dbReference type="Proteomes" id="UP000011087">
    <property type="component" value="Unassembled WGS sequence"/>
</dbReference>
<dbReference type="Pfam" id="PF00211">
    <property type="entry name" value="Guanylate_cyc"/>
    <property type="match status" value="1"/>
</dbReference>
<reference evidence="9" key="3">
    <citation type="submission" date="2016-03" db="UniProtKB">
        <authorList>
            <consortium name="EnsemblProtists"/>
        </authorList>
    </citation>
    <scope>IDENTIFICATION</scope>
</reference>
<evidence type="ECO:0000259" key="7">
    <source>
        <dbReference type="PROSITE" id="PS50125"/>
    </source>
</evidence>
<accession>L1JRZ7</accession>
<evidence type="ECO:0000313" key="10">
    <source>
        <dbReference type="Proteomes" id="UP000011087"/>
    </source>
</evidence>
<dbReference type="EMBL" id="JH992976">
    <property type="protein sequence ID" value="EKX51316.1"/>
    <property type="molecule type" value="Genomic_DNA"/>
</dbReference>
<comment type="subcellular location">
    <subcellularLocation>
        <location evidence="1">Membrane</location>
    </subcellularLocation>
</comment>
<dbReference type="InterPro" id="IPR001054">
    <property type="entry name" value="A/G_cyclase"/>
</dbReference>
<evidence type="ECO:0000256" key="4">
    <source>
        <dbReference type="ARBA" id="ARBA00022989"/>
    </source>
</evidence>
<keyword evidence="6" id="KW-0456">Lyase</keyword>
<dbReference type="RefSeq" id="XP_005838296.1">
    <property type="nucleotide sequence ID" value="XM_005838239.1"/>
</dbReference>
<feature type="non-terminal residue" evidence="8">
    <location>
        <position position="1"/>
    </location>
</feature>
<dbReference type="GO" id="GO:0000166">
    <property type="term" value="F:nucleotide binding"/>
    <property type="evidence" value="ECO:0007669"/>
    <property type="project" value="UniProtKB-KW"/>
</dbReference>
<feature type="domain" description="Guanylate cyclase" evidence="7">
    <location>
        <begin position="29"/>
        <end position="161"/>
    </location>
</feature>
<dbReference type="OrthoDB" id="432756at2759"/>
<evidence type="ECO:0000313" key="8">
    <source>
        <dbReference type="EMBL" id="EKX51316.1"/>
    </source>
</evidence>
<organism evidence="8">
    <name type="scientific">Guillardia theta (strain CCMP2712)</name>
    <name type="common">Cryptophyte</name>
    <dbReference type="NCBI Taxonomy" id="905079"/>
    <lineage>
        <taxon>Eukaryota</taxon>
        <taxon>Cryptophyceae</taxon>
        <taxon>Pyrenomonadales</taxon>
        <taxon>Geminigeraceae</taxon>
        <taxon>Guillardia</taxon>
    </lineage>
</organism>
<proteinExistence type="predicted"/>
<protein>
    <recommendedName>
        <fullName evidence="7">Guanylate cyclase domain-containing protein</fullName>
    </recommendedName>
</protein>
<evidence type="ECO:0000256" key="2">
    <source>
        <dbReference type="ARBA" id="ARBA00022692"/>
    </source>
</evidence>
<reference evidence="8 10" key="1">
    <citation type="journal article" date="2012" name="Nature">
        <title>Algal genomes reveal evolutionary mosaicism and the fate of nucleomorphs.</title>
        <authorList>
            <consortium name="DOE Joint Genome Institute"/>
            <person name="Curtis B.A."/>
            <person name="Tanifuji G."/>
            <person name="Burki F."/>
            <person name="Gruber A."/>
            <person name="Irimia M."/>
            <person name="Maruyama S."/>
            <person name="Arias M.C."/>
            <person name="Ball S.G."/>
            <person name="Gile G.H."/>
            <person name="Hirakawa Y."/>
            <person name="Hopkins J.F."/>
            <person name="Kuo A."/>
            <person name="Rensing S.A."/>
            <person name="Schmutz J."/>
            <person name="Symeonidi A."/>
            <person name="Elias M."/>
            <person name="Eveleigh R.J."/>
            <person name="Herman E.K."/>
            <person name="Klute M.J."/>
            <person name="Nakayama T."/>
            <person name="Obornik M."/>
            <person name="Reyes-Prieto A."/>
            <person name="Armbrust E.V."/>
            <person name="Aves S.J."/>
            <person name="Beiko R.G."/>
            <person name="Coutinho P."/>
            <person name="Dacks J.B."/>
            <person name="Durnford D.G."/>
            <person name="Fast N.M."/>
            <person name="Green B.R."/>
            <person name="Grisdale C.J."/>
            <person name="Hempel F."/>
            <person name="Henrissat B."/>
            <person name="Hoppner M.P."/>
            <person name="Ishida K."/>
            <person name="Kim E."/>
            <person name="Koreny L."/>
            <person name="Kroth P.G."/>
            <person name="Liu Y."/>
            <person name="Malik S.B."/>
            <person name="Maier U.G."/>
            <person name="McRose D."/>
            <person name="Mock T."/>
            <person name="Neilson J.A."/>
            <person name="Onodera N.T."/>
            <person name="Poole A.M."/>
            <person name="Pritham E.J."/>
            <person name="Richards T.A."/>
            <person name="Rocap G."/>
            <person name="Roy S.W."/>
            <person name="Sarai C."/>
            <person name="Schaack S."/>
            <person name="Shirato S."/>
            <person name="Slamovits C.H."/>
            <person name="Spencer D.F."/>
            <person name="Suzuki S."/>
            <person name="Worden A.Z."/>
            <person name="Zauner S."/>
            <person name="Barry K."/>
            <person name="Bell C."/>
            <person name="Bharti A.K."/>
            <person name="Crow J.A."/>
            <person name="Grimwood J."/>
            <person name="Kramer R."/>
            <person name="Lindquist E."/>
            <person name="Lucas S."/>
            <person name="Salamov A."/>
            <person name="McFadden G.I."/>
            <person name="Lane C.E."/>
            <person name="Keeling P.J."/>
            <person name="Gray M.W."/>
            <person name="Grigoriev I.V."/>
            <person name="Archibald J.M."/>
        </authorList>
    </citation>
    <scope>NUCLEOTIDE SEQUENCE</scope>
    <source>
        <strain evidence="8 10">CCMP2712</strain>
    </source>
</reference>
<gene>
    <name evidence="8" type="ORF">GUITHDRAFT_52457</name>
</gene>
<reference evidence="10" key="2">
    <citation type="submission" date="2012-11" db="EMBL/GenBank/DDBJ databases">
        <authorList>
            <person name="Kuo A."/>
            <person name="Curtis B.A."/>
            <person name="Tanifuji G."/>
            <person name="Burki F."/>
            <person name="Gruber A."/>
            <person name="Irimia M."/>
            <person name="Maruyama S."/>
            <person name="Arias M.C."/>
            <person name="Ball S.G."/>
            <person name="Gile G.H."/>
            <person name="Hirakawa Y."/>
            <person name="Hopkins J.F."/>
            <person name="Rensing S.A."/>
            <person name="Schmutz J."/>
            <person name="Symeonidi A."/>
            <person name="Elias M."/>
            <person name="Eveleigh R.J."/>
            <person name="Herman E.K."/>
            <person name="Klute M.J."/>
            <person name="Nakayama T."/>
            <person name="Obornik M."/>
            <person name="Reyes-Prieto A."/>
            <person name="Armbrust E.V."/>
            <person name="Aves S.J."/>
            <person name="Beiko R.G."/>
            <person name="Coutinho P."/>
            <person name="Dacks J.B."/>
            <person name="Durnford D.G."/>
            <person name="Fast N.M."/>
            <person name="Green B.R."/>
            <person name="Grisdale C."/>
            <person name="Hempe F."/>
            <person name="Henrissat B."/>
            <person name="Hoppner M.P."/>
            <person name="Ishida K.-I."/>
            <person name="Kim E."/>
            <person name="Koreny L."/>
            <person name="Kroth P.G."/>
            <person name="Liu Y."/>
            <person name="Malik S.-B."/>
            <person name="Maier U.G."/>
            <person name="McRose D."/>
            <person name="Mock T."/>
            <person name="Neilson J.A."/>
            <person name="Onodera N.T."/>
            <person name="Poole A.M."/>
            <person name="Pritham E.J."/>
            <person name="Richards T.A."/>
            <person name="Rocap G."/>
            <person name="Roy S.W."/>
            <person name="Sarai C."/>
            <person name="Schaack S."/>
            <person name="Shirato S."/>
            <person name="Slamovits C.H."/>
            <person name="Spencer D.F."/>
            <person name="Suzuki S."/>
            <person name="Worden A.Z."/>
            <person name="Zauner S."/>
            <person name="Barry K."/>
            <person name="Bell C."/>
            <person name="Bharti A.K."/>
            <person name="Crow J.A."/>
            <person name="Grimwood J."/>
            <person name="Kramer R."/>
            <person name="Lindquist E."/>
            <person name="Lucas S."/>
            <person name="Salamov A."/>
            <person name="McFadden G.I."/>
            <person name="Lane C.E."/>
            <person name="Keeling P.J."/>
            <person name="Gray M.W."/>
            <person name="Grigoriev I.V."/>
            <person name="Archibald J.M."/>
        </authorList>
    </citation>
    <scope>NUCLEOTIDE SEQUENCE</scope>
    <source>
        <strain evidence="10">CCMP2712</strain>
    </source>
</reference>
<dbReference type="PaxDb" id="55529-EKX51316"/>
<dbReference type="SUPFAM" id="SSF55073">
    <property type="entry name" value="Nucleotide cyclase"/>
    <property type="match status" value="1"/>
</dbReference>
<keyword evidence="3" id="KW-0547">Nucleotide-binding</keyword>
<dbReference type="CDD" id="cd07302">
    <property type="entry name" value="CHD"/>
    <property type="match status" value="1"/>
</dbReference>
<dbReference type="HOGENOM" id="CLU_001072_6_1_1"/>